<sequence>MTDDGGVWIKPVRRAIAQRPDPNGSRVQPNLRRRSSTPRLGDFSSVRSGLGSGLDTLLSKGTAQQVSHDVEMASPYDIPVLAPSPSLLDLPVLPQDGTGFEKRLEGQARTSFADHSDDSRFTALTADSGQRPSYITPESSPPTPAKVTATKLAANISSRAAEALFRSQGQSVGFLSQIPTQGINDSSSLVAEDDIFGKPSNHVALKNFGTQSSLQPGLRSSEYATTNSLSFVESPRDAVEKAALFLCLQAAKPKRSIVEPPQASITPVRPIQGHFTPVRSTPQTQPKYMSGLLKVRPRVDSTKNDSFANAPIIQLSQSSGSFTKAETLTPGVSSGSSAKADTLTRDVSSGSFMQVDALTPGVSLGSFTKARHDFSVATASSSWLVDDSPCSRNNFSALYGVREKAPTAEEKYLKKLNRKLLQMNLLDESPGRAVHIFVDMSNIFIGLEEKCREERGIRKNQYFHIDPKEFLFRRLHHILARNRPVGKKSLAGSVATPAEKLYPPAHFSEAEKLDYKVSIMVRVMKIDNSPNNFRRTTGVAAFPPPVDWNHLSGDESSDGSPTTICPRTKLGEQGVDENLHLAMQSSIIDTADPENGAGPGVMVLATGDAKEAEFSEGFAHFAVKAIRMGWHIEVVSWKRCLSSIWKKSPFTDKYTSQFRIIELDPFYEDILAGKL</sequence>
<dbReference type="Proteomes" id="UP001390339">
    <property type="component" value="Unassembled WGS sequence"/>
</dbReference>
<comment type="caution">
    <text evidence="2">The sequence shown here is derived from an EMBL/GenBank/DDBJ whole genome shotgun (WGS) entry which is preliminary data.</text>
</comment>
<keyword evidence="3" id="KW-1185">Reference proteome</keyword>
<reference evidence="2 3" key="1">
    <citation type="journal article" date="2024" name="IMA Fungus">
        <title>Apiospora arundinis, a panoply of carbohydrate-active enzymes and secondary metabolites.</title>
        <authorList>
            <person name="Sorensen T."/>
            <person name="Petersen C."/>
            <person name="Muurmann A.T."/>
            <person name="Christiansen J.V."/>
            <person name="Brundto M.L."/>
            <person name="Overgaard C.K."/>
            <person name="Boysen A.T."/>
            <person name="Wollenberg R.D."/>
            <person name="Larsen T.O."/>
            <person name="Sorensen J.L."/>
            <person name="Nielsen K.L."/>
            <person name="Sondergaard T.E."/>
        </authorList>
    </citation>
    <scope>NUCLEOTIDE SEQUENCE [LARGE SCALE GENOMIC DNA]</scope>
    <source>
        <strain evidence="2 3">AAU 773</strain>
    </source>
</reference>
<organism evidence="2 3">
    <name type="scientific">Apiospora arundinis</name>
    <dbReference type="NCBI Taxonomy" id="335852"/>
    <lineage>
        <taxon>Eukaryota</taxon>
        <taxon>Fungi</taxon>
        <taxon>Dikarya</taxon>
        <taxon>Ascomycota</taxon>
        <taxon>Pezizomycotina</taxon>
        <taxon>Sordariomycetes</taxon>
        <taxon>Xylariomycetidae</taxon>
        <taxon>Amphisphaeriales</taxon>
        <taxon>Apiosporaceae</taxon>
        <taxon>Apiospora</taxon>
    </lineage>
</organism>
<proteinExistence type="predicted"/>
<evidence type="ECO:0000313" key="2">
    <source>
        <dbReference type="EMBL" id="KAK8848719.1"/>
    </source>
</evidence>
<dbReference type="EMBL" id="JAPCWZ010000010">
    <property type="protein sequence ID" value="KAK8848719.1"/>
    <property type="molecule type" value="Genomic_DNA"/>
</dbReference>
<protein>
    <recommendedName>
        <fullName evidence="4">NYN domain-containing protein</fullName>
    </recommendedName>
</protein>
<feature type="region of interest" description="Disordered" evidence="1">
    <location>
        <begin position="124"/>
        <end position="144"/>
    </location>
</feature>
<name>A0ABR2HKQ4_9PEZI</name>
<gene>
    <name evidence="2" type="ORF">PGQ11_015199</name>
</gene>
<feature type="compositionally biased region" description="Polar residues" evidence="1">
    <location>
        <begin position="125"/>
        <end position="138"/>
    </location>
</feature>
<evidence type="ECO:0000313" key="3">
    <source>
        <dbReference type="Proteomes" id="UP001390339"/>
    </source>
</evidence>
<dbReference type="CDD" id="cd18724">
    <property type="entry name" value="PIN_LabA-like"/>
    <property type="match status" value="1"/>
</dbReference>
<evidence type="ECO:0008006" key="4">
    <source>
        <dbReference type="Google" id="ProtNLM"/>
    </source>
</evidence>
<feature type="region of interest" description="Disordered" evidence="1">
    <location>
        <begin position="15"/>
        <end position="46"/>
    </location>
</feature>
<accession>A0ABR2HKQ4</accession>
<evidence type="ECO:0000256" key="1">
    <source>
        <dbReference type="SAM" id="MobiDB-lite"/>
    </source>
</evidence>